<dbReference type="RefSeq" id="WP_091115711.1">
    <property type="nucleotide sequence ID" value="NZ_BKAF01000023.1"/>
</dbReference>
<name>A0A1I3MDT6_9ACTN</name>
<organism evidence="1 2">
    <name type="scientific">Nocardioides psychrotolerans</name>
    <dbReference type="NCBI Taxonomy" id="1005945"/>
    <lineage>
        <taxon>Bacteria</taxon>
        <taxon>Bacillati</taxon>
        <taxon>Actinomycetota</taxon>
        <taxon>Actinomycetes</taxon>
        <taxon>Propionibacteriales</taxon>
        <taxon>Nocardioidaceae</taxon>
        <taxon>Nocardioides</taxon>
    </lineage>
</organism>
<sequence length="120" mass="12880">MATPIADMPVEVAQGDLETRYLELGDMAIRHARVPAGTDFGPVLQGLPNDRCPSPHWGIVLEGSIRLEHADGTIETAAAGEVYHWPAGHTATSADGAVFLEIGPVSPMRDFHDHAVRLFS</sequence>
<gene>
    <name evidence="1" type="ORF">SAMN05216561_11552</name>
</gene>
<dbReference type="InterPro" id="IPR014710">
    <property type="entry name" value="RmlC-like_jellyroll"/>
</dbReference>
<keyword evidence="2" id="KW-1185">Reference proteome</keyword>
<dbReference type="STRING" id="1005945.SAMN05216561_11552"/>
<evidence type="ECO:0008006" key="3">
    <source>
        <dbReference type="Google" id="ProtNLM"/>
    </source>
</evidence>
<dbReference type="OrthoDB" id="1119958at2"/>
<accession>A0A1I3MDT6</accession>
<evidence type="ECO:0000313" key="2">
    <source>
        <dbReference type="Proteomes" id="UP000198649"/>
    </source>
</evidence>
<dbReference type="EMBL" id="FOQG01000015">
    <property type="protein sequence ID" value="SFI94885.1"/>
    <property type="molecule type" value="Genomic_DNA"/>
</dbReference>
<proteinExistence type="predicted"/>
<dbReference type="InterPro" id="IPR011051">
    <property type="entry name" value="RmlC_Cupin_sf"/>
</dbReference>
<dbReference type="Gene3D" id="2.60.120.10">
    <property type="entry name" value="Jelly Rolls"/>
    <property type="match status" value="1"/>
</dbReference>
<reference evidence="1 2" key="1">
    <citation type="submission" date="2016-10" db="EMBL/GenBank/DDBJ databases">
        <authorList>
            <person name="de Groot N.N."/>
        </authorList>
    </citation>
    <scope>NUCLEOTIDE SEQUENCE [LARGE SCALE GENOMIC DNA]</scope>
    <source>
        <strain evidence="1 2">CGMCC 1.11156</strain>
    </source>
</reference>
<dbReference type="AlphaFoldDB" id="A0A1I3MDT6"/>
<dbReference type="SUPFAM" id="SSF51182">
    <property type="entry name" value="RmlC-like cupins"/>
    <property type="match status" value="1"/>
</dbReference>
<evidence type="ECO:0000313" key="1">
    <source>
        <dbReference type="EMBL" id="SFI94885.1"/>
    </source>
</evidence>
<protein>
    <recommendedName>
        <fullName evidence="3">Cupin domain-containing protein</fullName>
    </recommendedName>
</protein>
<dbReference type="Proteomes" id="UP000198649">
    <property type="component" value="Unassembled WGS sequence"/>
</dbReference>